<dbReference type="InterPro" id="IPR011990">
    <property type="entry name" value="TPR-like_helical_dom_sf"/>
</dbReference>
<keyword evidence="3" id="KW-0812">Transmembrane</keyword>
<dbReference type="Proteomes" id="UP000190460">
    <property type="component" value="Unassembled WGS sequence"/>
</dbReference>
<name>A0A1T4X3R6_9GAMM</name>
<dbReference type="PANTHER" id="PTHR44227">
    <property type="match status" value="1"/>
</dbReference>
<keyword evidence="5" id="KW-1185">Reference proteome</keyword>
<feature type="transmembrane region" description="Helical" evidence="3">
    <location>
        <begin position="165"/>
        <end position="181"/>
    </location>
</feature>
<dbReference type="SUPFAM" id="SSF48452">
    <property type="entry name" value="TPR-like"/>
    <property type="match status" value="1"/>
</dbReference>
<keyword evidence="1" id="KW-0677">Repeat</keyword>
<gene>
    <name evidence="4" type="ORF">SAMN02745130_02484</name>
</gene>
<evidence type="ECO:0000313" key="5">
    <source>
        <dbReference type="Proteomes" id="UP000190460"/>
    </source>
</evidence>
<proteinExistence type="predicted"/>
<keyword evidence="2" id="KW-0802">TPR repeat</keyword>
<sequence>MNTIGRYTHLGGWRDLTLYLLEGSSGLLGRPLSLASFYLNDQIWEGMDKSDFKYTNLMIHLLNGLLIFWLLERLRPYLALTKPWGAWLPLIASLAWLLHPMHTNTVLYAVQRMTELSAVFTLVGLICYIHARELFAKQPARAWMWLIIGGGFSMALALLSKENGILVVVYVLVIEFTLIRPQGQPVPKQLSRALLLCAWLPTTLLLIMLYKWGWIDKTERAFNTTERLMSEARILWIYISHIFIPSYHGSSLLYDDFEISRGLLSPLTTLPALLGIFALGGLAWYVRKSLPLLSFAIAWFFAGHLLESTTVALELYFEHRNYLPLLGFIVAGVYYALDAMQTSGKLRRVMPVVLVVYLSLLAISTQHIAKLWTDPAKLFITWLEQHPNSQRTLEGLDAVIGEHISPATRQQLLAELERVAAKETSTSYLVFRNLKIACQNNSLSAEQLPQALENLSHSSFIAPLPNVLAEFVYAWTESHCGKITTAQMLAFLDQFRSITALQKGEMPQILHYWQAEVHVQQGNLAEAMQHFDAAYALDKNIDLLLLQATYLMSAGLYAEADSKLSHAKQDFCGNWRTCLILKMRQPDLDNLRSALQDKLQQEKANHHAQQAVDYSASQK</sequence>
<accession>A0A1T4X3R6</accession>
<feature type="transmembrane region" description="Helical" evidence="3">
    <location>
        <begin position="320"/>
        <end position="337"/>
    </location>
</feature>
<feature type="transmembrane region" description="Helical" evidence="3">
    <location>
        <begin position="235"/>
        <end position="254"/>
    </location>
</feature>
<dbReference type="EMBL" id="FUYB01000012">
    <property type="protein sequence ID" value="SKA84077.1"/>
    <property type="molecule type" value="Genomic_DNA"/>
</dbReference>
<feature type="transmembrane region" description="Helical" evidence="3">
    <location>
        <begin position="83"/>
        <end position="101"/>
    </location>
</feature>
<feature type="transmembrane region" description="Helical" evidence="3">
    <location>
        <begin position="143"/>
        <end position="159"/>
    </location>
</feature>
<dbReference type="STRING" id="92487.SAMN02745130_02484"/>
<feature type="transmembrane region" description="Helical" evidence="3">
    <location>
        <begin position="113"/>
        <end position="131"/>
    </location>
</feature>
<feature type="transmembrane region" description="Helical" evidence="3">
    <location>
        <begin position="54"/>
        <end position="71"/>
    </location>
</feature>
<feature type="transmembrane region" description="Helical" evidence="3">
    <location>
        <begin position="349"/>
        <end position="369"/>
    </location>
</feature>
<dbReference type="AlphaFoldDB" id="A0A1T4X3R6"/>
<reference evidence="4 5" key="1">
    <citation type="submission" date="2017-02" db="EMBL/GenBank/DDBJ databases">
        <authorList>
            <person name="Peterson S.W."/>
        </authorList>
    </citation>
    <scope>NUCLEOTIDE SEQUENCE [LARGE SCALE GENOMIC DNA]</scope>
    <source>
        <strain evidence="4 5">ATCC 49788</strain>
    </source>
</reference>
<dbReference type="OrthoDB" id="8566379at2"/>
<evidence type="ECO:0000256" key="2">
    <source>
        <dbReference type="ARBA" id="ARBA00022803"/>
    </source>
</evidence>
<dbReference type="PANTHER" id="PTHR44227:SF3">
    <property type="entry name" value="PROTEIN O-MANNOSYL-TRANSFERASE TMTC4"/>
    <property type="match status" value="1"/>
</dbReference>
<organism evidence="4 5">
    <name type="scientific">Thiothrix eikelboomii</name>
    <dbReference type="NCBI Taxonomy" id="92487"/>
    <lineage>
        <taxon>Bacteria</taxon>
        <taxon>Pseudomonadati</taxon>
        <taxon>Pseudomonadota</taxon>
        <taxon>Gammaproteobacteria</taxon>
        <taxon>Thiotrichales</taxon>
        <taxon>Thiotrichaceae</taxon>
        <taxon>Thiothrix</taxon>
    </lineage>
</organism>
<dbReference type="Gene3D" id="1.25.40.10">
    <property type="entry name" value="Tetratricopeptide repeat domain"/>
    <property type="match status" value="1"/>
</dbReference>
<evidence type="ECO:0008006" key="6">
    <source>
        <dbReference type="Google" id="ProtNLM"/>
    </source>
</evidence>
<keyword evidence="3" id="KW-1133">Transmembrane helix</keyword>
<keyword evidence="3" id="KW-0472">Membrane</keyword>
<evidence type="ECO:0000313" key="4">
    <source>
        <dbReference type="EMBL" id="SKA84077.1"/>
    </source>
</evidence>
<evidence type="ECO:0000256" key="1">
    <source>
        <dbReference type="ARBA" id="ARBA00022737"/>
    </source>
</evidence>
<evidence type="ECO:0000256" key="3">
    <source>
        <dbReference type="SAM" id="Phobius"/>
    </source>
</evidence>
<dbReference type="InterPro" id="IPR052346">
    <property type="entry name" value="O-mannosyl-transferase_TMTC"/>
</dbReference>
<protein>
    <recommendedName>
        <fullName evidence="6">Tetratricopeptide repeat-containing protein</fullName>
    </recommendedName>
</protein>
<feature type="transmembrane region" description="Helical" evidence="3">
    <location>
        <begin position="266"/>
        <end position="286"/>
    </location>
</feature>
<dbReference type="RefSeq" id="WP_078922954.1">
    <property type="nucleotide sequence ID" value="NZ_FUYB01000012.1"/>
</dbReference>
<feature type="transmembrane region" description="Helical" evidence="3">
    <location>
        <begin position="193"/>
        <end position="215"/>
    </location>
</feature>
<feature type="transmembrane region" description="Helical" evidence="3">
    <location>
        <begin position="292"/>
        <end position="313"/>
    </location>
</feature>